<dbReference type="Pfam" id="PF00206">
    <property type="entry name" value="Lyase_1"/>
    <property type="match status" value="1"/>
</dbReference>
<dbReference type="InterPro" id="IPR009049">
    <property type="entry name" value="Argininosuccinate_lyase"/>
</dbReference>
<keyword evidence="5" id="KW-0963">Cytoplasm</keyword>
<evidence type="ECO:0000259" key="6">
    <source>
        <dbReference type="Pfam" id="PF00206"/>
    </source>
</evidence>
<sequence length="458" mass="51291">MRSGQLHIISHICTMSKLWQKTTNVNELVENFTVGRDREFDQQMAAFDVLGSLAHTRMLQSIGLMDSADLELVQHELKAIYADIEKGGFTIEDGVEDVHSQVEMLLTQRIGDAGKKIHSGRSRNDQVLVDLKLFFRSELQHIVEETETLFRQLIELSEKHKDVLLPGYTHLQVAMPSSFGLWFGAYAESLADDLELVLAAYRITNKNPLGSAAGYGSSFPLNRTLTTQLLGFDSLNYNVVYAQMGRGKTERIIAQALSSIAATLAKMAMDQALYLSQNFAFVSYPDTLTTGSSIMPHKKNPDVWEIMRGKCNRLQALPTDVAMMTTNLPSGYHRELQLLKELLFPAFADLKHCLQMATFMLQNITVNTDILKDPKYAYLFSVEEVNRMVLNGTPFRDAYKQVGIAIEQGDFNPDKTVNHTHEGSIGNLGNEHITAAFDKLLTNFDFAKVDEAVKGLVE</sequence>
<dbReference type="PROSITE" id="PS00163">
    <property type="entry name" value="FUMARATE_LYASES"/>
    <property type="match status" value="1"/>
</dbReference>
<comment type="catalytic activity">
    <reaction evidence="1 5">
        <text>2-(N(omega)-L-arginino)succinate = fumarate + L-arginine</text>
        <dbReference type="Rhea" id="RHEA:24020"/>
        <dbReference type="ChEBI" id="CHEBI:29806"/>
        <dbReference type="ChEBI" id="CHEBI:32682"/>
        <dbReference type="ChEBI" id="CHEBI:57472"/>
        <dbReference type="EC" id="4.3.2.1"/>
    </reaction>
</comment>
<keyword evidence="5 7" id="KW-0456">Lyase</keyword>
<dbReference type="PRINTS" id="PR00149">
    <property type="entry name" value="FUMRATELYASE"/>
</dbReference>
<evidence type="ECO:0000256" key="3">
    <source>
        <dbReference type="ARBA" id="ARBA00012338"/>
    </source>
</evidence>
<organism evidence="7 8">
    <name type="scientific">Mucilaginibacter pineti</name>
    <dbReference type="NCBI Taxonomy" id="1391627"/>
    <lineage>
        <taxon>Bacteria</taxon>
        <taxon>Pseudomonadati</taxon>
        <taxon>Bacteroidota</taxon>
        <taxon>Sphingobacteriia</taxon>
        <taxon>Sphingobacteriales</taxon>
        <taxon>Sphingobacteriaceae</taxon>
        <taxon>Mucilaginibacter</taxon>
    </lineage>
</organism>
<dbReference type="AlphaFoldDB" id="A0A1G7KWP1"/>
<protein>
    <recommendedName>
        <fullName evidence="3 5">Argininosuccinate lyase</fullName>
        <shortName evidence="5">ASAL</shortName>
        <ecNumber evidence="3 5">4.3.2.1</ecNumber>
    </recommendedName>
    <alternativeName>
        <fullName evidence="5">Arginosuccinase</fullName>
    </alternativeName>
</protein>
<dbReference type="CDD" id="cd01359">
    <property type="entry name" value="Argininosuccinate_lyase"/>
    <property type="match status" value="1"/>
</dbReference>
<dbReference type="InterPro" id="IPR022761">
    <property type="entry name" value="Fumarate_lyase_N"/>
</dbReference>
<dbReference type="InterPro" id="IPR008948">
    <property type="entry name" value="L-Aspartase-like"/>
</dbReference>
<dbReference type="GO" id="GO:0005829">
    <property type="term" value="C:cytosol"/>
    <property type="evidence" value="ECO:0007669"/>
    <property type="project" value="TreeGrafter"/>
</dbReference>
<dbReference type="Gene3D" id="1.10.275.10">
    <property type="entry name" value="Fumarase/aspartase (N-terminal domain)"/>
    <property type="match status" value="1"/>
</dbReference>
<dbReference type="PANTHER" id="PTHR43814">
    <property type="entry name" value="ARGININOSUCCINATE LYASE"/>
    <property type="match status" value="1"/>
</dbReference>
<proteinExistence type="inferred from homology"/>
<dbReference type="STRING" id="1391627.SAMN05216464_117102"/>
<feature type="domain" description="Fumarate lyase N-terminal" evidence="6">
    <location>
        <begin position="26"/>
        <end position="314"/>
    </location>
</feature>
<dbReference type="EMBL" id="FNAI01000017">
    <property type="protein sequence ID" value="SDF41159.1"/>
    <property type="molecule type" value="Genomic_DNA"/>
</dbReference>
<dbReference type="SUPFAM" id="SSF48557">
    <property type="entry name" value="L-aspartase-like"/>
    <property type="match status" value="1"/>
</dbReference>
<keyword evidence="4 5" id="KW-0055">Arginine biosynthesis</keyword>
<dbReference type="HAMAP" id="MF_00006">
    <property type="entry name" value="Arg_succ_lyase"/>
    <property type="match status" value="1"/>
</dbReference>
<dbReference type="InterPro" id="IPR020557">
    <property type="entry name" value="Fumarate_lyase_CS"/>
</dbReference>
<dbReference type="PANTHER" id="PTHR43814:SF1">
    <property type="entry name" value="ARGININOSUCCINATE LYASE"/>
    <property type="match status" value="1"/>
</dbReference>
<dbReference type="Gene3D" id="1.20.200.10">
    <property type="entry name" value="Fumarase/aspartase (Central domain)"/>
    <property type="match status" value="1"/>
</dbReference>
<keyword evidence="5" id="KW-0028">Amino-acid biosynthesis</keyword>
<evidence type="ECO:0000256" key="2">
    <source>
        <dbReference type="ARBA" id="ARBA00004941"/>
    </source>
</evidence>
<evidence type="ECO:0000256" key="4">
    <source>
        <dbReference type="ARBA" id="ARBA00022571"/>
    </source>
</evidence>
<accession>A0A1G7KWP1</accession>
<gene>
    <name evidence="5" type="primary">argH</name>
    <name evidence="7" type="ORF">SAMN05216464_117102</name>
</gene>
<comment type="subcellular location">
    <subcellularLocation>
        <location evidence="5">Cytoplasm</location>
    </subcellularLocation>
</comment>
<dbReference type="UniPathway" id="UPA00068">
    <property type="reaction ID" value="UER00114"/>
</dbReference>
<dbReference type="GO" id="GO:0042450">
    <property type="term" value="P:L-arginine biosynthetic process via ornithine"/>
    <property type="evidence" value="ECO:0007669"/>
    <property type="project" value="UniProtKB-UniRule"/>
</dbReference>
<evidence type="ECO:0000256" key="5">
    <source>
        <dbReference type="HAMAP-Rule" id="MF_00006"/>
    </source>
</evidence>
<dbReference type="Gene3D" id="1.10.40.30">
    <property type="entry name" value="Fumarase/aspartase (C-terminal domain)"/>
    <property type="match status" value="1"/>
</dbReference>
<dbReference type="PRINTS" id="PR00145">
    <property type="entry name" value="ARGSUCLYASE"/>
</dbReference>
<keyword evidence="8" id="KW-1185">Reference proteome</keyword>
<evidence type="ECO:0000313" key="8">
    <source>
        <dbReference type="Proteomes" id="UP000199072"/>
    </source>
</evidence>
<evidence type="ECO:0000256" key="1">
    <source>
        <dbReference type="ARBA" id="ARBA00000985"/>
    </source>
</evidence>
<dbReference type="EC" id="4.3.2.1" evidence="3 5"/>
<dbReference type="InterPro" id="IPR000362">
    <property type="entry name" value="Fumarate_lyase_fam"/>
</dbReference>
<dbReference type="InterPro" id="IPR024083">
    <property type="entry name" value="Fumarase/histidase_N"/>
</dbReference>
<dbReference type="NCBIfam" id="TIGR00838">
    <property type="entry name" value="argH"/>
    <property type="match status" value="1"/>
</dbReference>
<comment type="pathway">
    <text evidence="2 5">Amino-acid biosynthesis; L-arginine biosynthesis; L-arginine from L-ornithine and carbamoyl phosphate: step 3/3.</text>
</comment>
<name>A0A1G7KWP1_9SPHI</name>
<dbReference type="GO" id="GO:0004056">
    <property type="term" value="F:argininosuccinate lyase activity"/>
    <property type="evidence" value="ECO:0007669"/>
    <property type="project" value="UniProtKB-UniRule"/>
</dbReference>
<evidence type="ECO:0000313" key="7">
    <source>
        <dbReference type="EMBL" id="SDF41159.1"/>
    </source>
</evidence>
<comment type="similarity">
    <text evidence="5">Belongs to the lyase 1 family. Argininosuccinate lyase subfamily.</text>
</comment>
<reference evidence="7 8" key="1">
    <citation type="submission" date="2016-10" db="EMBL/GenBank/DDBJ databases">
        <authorList>
            <person name="de Groot N.N."/>
        </authorList>
    </citation>
    <scope>NUCLEOTIDE SEQUENCE [LARGE SCALE GENOMIC DNA]</scope>
    <source>
        <strain evidence="7 8">47C3B</strain>
    </source>
</reference>
<dbReference type="Proteomes" id="UP000199072">
    <property type="component" value="Unassembled WGS sequence"/>
</dbReference>